<evidence type="ECO:0000259" key="5">
    <source>
        <dbReference type="Pfam" id="PF15477"/>
    </source>
</evidence>
<accession>A0A1L7WYP4</accession>
<comment type="similarity">
    <text evidence="1">Belongs to the SMAP family.</text>
</comment>
<dbReference type="Proteomes" id="UP000184330">
    <property type="component" value="Unassembled WGS sequence"/>
</dbReference>
<feature type="compositionally biased region" description="Basic and acidic residues" evidence="4">
    <location>
        <begin position="589"/>
        <end position="601"/>
    </location>
</feature>
<feature type="compositionally biased region" description="Basic residues" evidence="4">
    <location>
        <begin position="66"/>
        <end position="79"/>
    </location>
</feature>
<protein>
    <recommendedName>
        <fullName evidence="2">Small acidic protein</fullName>
    </recommendedName>
</protein>
<feature type="region of interest" description="Disordered" evidence="4">
    <location>
        <begin position="270"/>
        <end position="508"/>
    </location>
</feature>
<dbReference type="EMBL" id="FJOG01000011">
    <property type="protein sequence ID" value="CZR57891.1"/>
    <property type="molecule type" value="Genomic_DNA"/>
</dbReference>
<reference evidence="6 7" key="1">
    <citation type="submission" date="2016-03" db="EMBL/GenBank/DDBJ databases">
        <authorList>
            <person name="Ploux O."/>
        </authorList>
    </citation>
    <scope>NUCLEOTIDE SEQUENCE [LARGE SCALE GENOMIC DNA]</scope>
    <source>
        <strain evidence="6 7">UAMH 11012</strain>
    </source>
</reference>
<dbReference type="STRING" id="576137.A0A1L7WYP4"/>
<evidence type="ECO:0000313" key="7">
    <source>
        <dbReference type="Proteomes" id="UP000184330"/>
    </source>
</evidence>
<evidence type="ECO:0000256" key="2">
    <source>
        <dbReference type="ARBA" id="ARBA00016161"/>
    </source>
</evidence>
<feature type="region of interest" description="Disordered" evidence="4">
    <location>
        <begin position="139"/>
        <end position="194"/>
    </location>
</feature>
<dbReference type="InterPro" id="IPR028124">
    <property type="entry name" value="SMAP_dom"/>
</dbReference>
<feature type="compositionally biased region" description="Acidic residues" evidence="4">
    <location>
        <begin position="276"/>
        <end position="301"/>
    </location>
</feature>
<dbReference type="PANTHER" id="PTHR22175">
    <property type="entry name" value="SMALL ACIDIC PROTEIN-RELATED"/>
    <property type="match status" value="1"/>
</dbReference>
<feature type="region of interest" description="Disordered" evidence="4">
    <location>
        <begin position="589"/>
        <end position="608"/>
    </location>
</feature>
<feature type="compositionally biased region" description="Basic and acidic residues" evidence="4">
    <location>
        <begin position="36"/>
        <end position="51"/>
    </location>
</feature>
<feature type="compositionally biased region" description="Basic and acidic residues" evidence="4">
    <location>
        <begin position="145"/>
        <end position="164"/>
    </location>
</feature>
<dbReference type="OrthoDB" id="10066125at2759"/>
<feature type="coiled-coil region" evidence="3">
    <location>
        <begin position="217"/>
        <end position="251"/>
    </location>
</feature>
<dbReference type="AlphaFoldDB" id="A0A1L7WYP4"/>
<feature type="compositionally biased region" description="Basic and acidic residues" evidence="4">
    <location>
        <begin position="561"/>
        <end position="579"/>
    </location>
</feature>
<gene>
    <name evidence="6" type="ORF">PAC_07780</name>
</gene>
<keyword evidence="7" id="KW-1185">Reference proteome</keyword>
<feature type="compositionally biased region" description="Basic and acidic residues" evidence="4">
    <location>
        <begin position="496"/>
        <end position="508"/>
    </location>
</feature>
<dbReference type="PANTHER" id="PTHR22175:SF0">
    <property type="entry name" value="SMALL ACIDIC PROTEIN"/>
    <property type="match status" value="1"/>
</dbReference>
<feature type="region of interest" description="Disordered" evidence="4">
    <location>
        <begin position="1"/>
        <end position="99"/>
    </location>
</feature>
<evidence type="ECO:0000256" key="3">
    <source>
        <dbReference type="SAM" id="Coils"/>
    </source>
</evidence>
<dbReference type="Pfam" id="PF15477">
    <property type="entry name" value="SMAP"/>
    <property type="match status" value="1"/>
</dbReference>
<feature type="domain" description="Small acidic protein-like" evidence="5">
    <location>
        <begin position="529"/>
        <end position="607"/>
    </location>
</feature>
<feature type="region of interest" description="Disordered" evidence="4">
    <location>
        <begin position="550"/>
        <end position="579"/>
    </location>
</feature>
<evidence type="ECO:0000256" key="1">
    <source>
        <dbReference type="ARBA" id="ARBA00006502"/>
    </source>
</evidence>
<dbReference type="InterPro" id="IPR026714">
    <property type="entry name" value="SMAP"/>
</dbReference>
<feature type="compositionally biased region" description="Basic and acidic residues" evidence="4">
    <location>
        <begin position="80"/>
        <end position="99"/>
    </location>
</feature>
<organism evidence="6 7">
    <name type="scientific">Phialocephala subalpina</name>
    <dbReference type="NCBI Taxonomy" id="576137"/>
    <lineage>
        <taxon>Eukaryota</taxon>
        <taxon>Fungi</taxon>
        <taxon>Dikarya</taxon>
        <taxon>Ascomycota</taxon>
        <taxon>Pezizomycotina</taxon>
        <taxon>Leotiomycetes</taxon>
        <taxon>Helotiales</taxon>
        <taxon>Mollisiaceae</taxon>
        <taxon>Phialocephala</taxon>
        <taxon>Phialocephala fortinii species complex</taxon>
    </lineage>
</organism>
<evidence type="ECO:0000313" key="6">
    <source>
        <dbReference type="EMBL" id="CZR57891.1"/>
    </source>
</evidence>
<evidence type="ECO:0000256" key="4">
    <source>
        <dbReference type="SAM" id="MobiDB-lite"/>
    </source>
</evidence>
<keyword evidence="3" id="KW-0175">Coiled coil</keyword>
<sequence>MEANYIPLGIRSADEPPHIKLPGRFSKPPRPPKVIGETKEERSRIAREIRLAQKKAHKKEKADAKKARKLNGILHRRATKNPEKYTKNKERNRQRDIDLERQKIQYGAVRQCEQLAAKHDPSGKLFNVGEVIATPEGKIKSKAALQREAEREAEKKAKEEEPRNKKISKNQLKRQEMLKPKPVPPKPVIPKGIKLPEGEEDLVALWDITDQEIDARLKAQKAAKRQAGKDLRKMQKEKKKLNQAMKLRKKECAYAGVTWDSERVRREIIARMTKDAEDESDSDSDSSEDDSDDESQSDGETEVAKKLPKVKAPKLDLELLAKAEEVERQRAEKKAEAKRKRREERKAKAEEEAKEAEEARAAEEVARKAEKKAEKKRKRSKDDDDEPEVSEKKEKSRKPKVKSEESEPAASGGDAPVKKKQKKSKTVEKVEAITGAQKPARKNRKSKTVDVEAAVAEQDEPVKKSKKSKRTHAELTSEPASVEEDEPVKPKKKKIKVQESNDEKLDQQIAEREVKMKAEEAARKGAVQWNPDALMGDAARKDKFLRLLGAGKNGPVGAQADTKKVKEKSKDKKSVEDITKVQSELERQYEAGMKLKHDGGSKRRGLGA</sequence>
<proteinExistence type="inferred from homology"/>
<feature type="compositionally biased region" description="Basic and acidic residues" evidence="4">
    <location>
        <begin position="344"/>
        <end position="373"/>
    </location>
</feature>
<name>A0A1L7WYP4_9HELO</name>
<feature type="compositionally biased region" description="Basic and acidic residues" evidence="4">
    <location>
        <begin position="313"/>
        <end position="335"/>
    </location>
</feature>